<dbReference type="GO" id="GO:0008253">
    <property type="term" value="F:5'-nucleotidase activity"/>
    <property type="evidence" value="ECO:0007669"/>
    <property type="project" value="UniProtKB-EC"/>
</dbReference>
<dbReference type="InterPro" id="IPR004843">
    <property type="entry name" value="Calcineurin-like_PHP"/>
</dbReference>
<evidence type="ECO:0000313" key="9">
    <source>
        <dbReference type="EMBL" id="CAF1348585.1"/>
    </source>
</evidence>
<comment type="catalytic activity">
    <reaction evidence="1">
        <text>a ribonucleoside 5'-phosphate + H2O = a ribonucleoside + phosphate</text>
        <dbReference type="Rhea" id="RHEA:12484"/>
        <dbReference type="ChEBI" id="CHEBI:15377"/>
        <dbReference type="ChEBI" id="CHEBI:18254"/>
        <dbReference type="ChEBI" id="CHEBI:43474"/>
        <dbReference type="ChEBI" id="CHEBI:58043"/>
        <dbReference type="EC" id="3.1.3.5"/>
    </reaction>
</comment>
<comment type="similarity">
    <text evidence="2 5">Belongs to the 5'-nucleotidase family.</text>
</comment>
<name>A0A815SVJ4_9BILA</name>
<dbReference type="GO" id="GO:0008768">
    <property type="term" value="F:UDP-sugar diphosphatase activity"/>
    <property type="evidence" value="ECO:0007669"/>
    <property type="project" value="TreeGrafter"/>
</dbReference>
<dbReference type="SUPFAM" id="SSF56300">
    <property type="entry name" value="Metallo-dependent phosphatases"/>
    <property type="match status" value="1"/>
</dbReference>
<comment type="caution">
    <text evidence="10">The sequence shown here is derived from an EMBL/GenBank/DDBJ whole genome shotgun (WGS) entry which is preliminary data.</text>
</comment>
<dbReference type="GO" id="GO:0000166">
    <property type="term" value="F:nucleotide binding"/>
    <property type="evidence" value="ECO:0007669"/>
    <property type="project" value="UniProtKB-KW"/>
</dbReference>
<keyword evidence="5" id="KW-0547">Nucleotide-binding</keyword>
<dbReference type="Gene3D" id="3.60.21.10">
    <property type="match status" value="1"/>
</dbReference>
<keyword evidence="6" id="KW-1133">Transmembrane helix</keyword>
<dbReference type="PANTHER" id="PTHR11575">
    <property type="entry name" value="5'-NUCLEOTIDASE-RELATED"/>
    <property type="match status" value="1"/>
</dbReference>
<dbReference type="Proteomes" id="UP000677228">
    <property type="component" value="Unassembled WGS sequence"/>
</dbReference>
<dbReference type="AlphaFoldDB" id="A0A815SVJ4"/>
<evidence type="ECO:0000256" key="5">
    <source>
        <dbReference type="RuleBase" id="RU362119"/>
    </source>
</evidence>
<dbReference type="Gene3D" id="3.90.780.10">
    <property type="entry name" value="5'-Nucleotidase, C-terminal domain"/>
    <property type="match status" value="1"/>
</dbReference>
<keyword evidence="5" id="KW-0378">Hydrolase</keyword>
<evidence type="ECO:0000313" key="10">
    <source>
        <dbReference type="EMBL" id="CAF1493031.1"/>
    </source>
</evidence>
<organism evidence="10 13">
    <name type="scientific">Didymodactylos carnosus</name>
    <dbReference type="NCBI Taxonomy" id="1234261"/>
    <lineage>
        <taxon>Eukaryota</taxon>
        <taxon>Metazoa</taxon>
        <taxon>Spiralia</taxon>
        <taxon>Gnathifera</taxon>
        <taxon>Rotifera</taxon>
        <taxon>Eurotatoria</taxon>
        <taxon>Bdelloidea</taxon>
        <taxon>Philodinida</taxon>
        <taxon>Philodinidae</taxon>
        <taxon>Didymodactylos</taxon>
    </lineage>
</organism>
<dbReference type="EC" id="3.1.3.5" evidence="3"/>
<accession>A0A815SVJ4</accession>
<keyword evidence="6" id="KW-0472">Membrane</keyword>
<gene>
    <name evidence="10" type="ORF">GPM918_LOCUS36344</name>
    <name evidence="9" type="ORF">OVA965_LOCUS30688</name>
    <name evidence="12" type="ORF">SRO942_LOCUS37077</name>
    <name evidence="11" type="ORF">TMI583_LOCUS31492</name>
</gene>
<dbReference type="EMBL" id="CAJOBA010044101">
    <property type="protein sequence ID" value="CAF4159245.1"/>
    <property type="molecule type" value="Genomic_DNA"/>
</dbReference>
<reference evidence="10" key="1">
    <citation type="submission" date="2021-02" db="EMBL/GenBank/DDBJ databases">
        <authorList>
            <person name="Nowell W R."/>
        </authorList>
    </citation>
    <scope>NUCLEOTIDE SEQUENCE</scope>
</reference>
<evidence type="ECO:0000313" key="11">
    <source>
        <dbReference type="EMBL" id="CAF4159245.1"/>
    </source>
</evidence>
<evidence type="ECO:0000256" key="6">
    <source>
        <dbReference type="SAM" id="Phobius"/>
    </source>
</evidence>
<protein>
    <recommendedName>
        <fullName evidence="3">5'-nucleotidase</fullName>
        <ecNumber evidence="3">3.1.3.5</ecNumber>
    </recommendedName>
</protein>
<dbReference type="OrthoDB" id="10252235at2759"/>
<dbReference type="Proteomes" id="UP000682733">
    <property type="component" value="Unassembled WGS sequence"/>
</dbReference>
<sequence>MAILSVDWWRSFCKSHGLIYALLGVTITCLTILTIVFGALWGGGCNTSSTPSSAVYAVEKGTIGFPIRLPNDGRYVQWTFLHLNDVYEMLPLDMGRKGGLARVGRIRQLLLKENSKTYTFLAGDLVSPSALSQSIVNGTALNGRQMIAIMNTLGLDFMTFGNHEFDLNQTELTARMNESKFTWISSNVFREEGDQPFASSIPYKLITIEGVHILIIGLTIDTNDPYVRIINQSSLVTYTQQFLTAFPNGTYDVLVGLTHLDIATDIQLVEKIPQIDLILGGHEHEDYYYLRGTEYTPIYKADANAFTVYIHRCAYNLDTKRLRIYSTLAQVTPDVQDEEKTAMVANYWFNLGIQGFEAIGFQPNKIVSCLPAGVELDGRSESVRSANTVLTDLICESMIEATALSGTTIGVFNSGAIRVDDVLRNTIDQYDILRTLPFADYILALSVPGQLLARVLSTGISIKGDGMFLSYTGVQTSDQGKTWLVNGVDISISNLNYNVATTDYARANTEFNNTNATILQHTNMTQTQSLINYLNTKYPPC</sequence>
<evidence type="ECO:0000259" key="7">
    <source>
        <dbReference type="Pfam" id="PF00149"/>
    </source>
</evidence>
<evidence type="ECO:0000313" key="13">
    <source>
        <dbReference type="Proteomes" id="UP000663829"/>
    </source>
</evidence>
<dbReference type="InterPro" id="IPR008334">
    <property type="entry name" value="5'-Nucleotdase_C"/>
</dbReference>
<feature type="domain" description="Calcineurin-like phosphoesterase" evidence="7">
    <location>
        <begin position="79"/>
        <end position="285"/>
    </location>
</feature>
<evidence type="ECO:0000256" key="4">
    <source>
        <dbReference type="ARBA" id="ARBA00022729"/>
    </source>
</evidence>
<evidence type="ECO:0000256" key="3">
    <source>
        <dbReference type="ARBA" id="ARBA00012643"/>
    </source>
</evidence>
<keyword evidence="6" id="KW-0812">Transmembrane</keyword>
<dbReference type="Proteomes" id="UP000663829">
    <property type="component" value="Unassembled WGS sequence"/>
</dbReference>
<dbReference type="Pfam" id="PF02872">
    <property type="entry name" value="5_nucleotid_C"/>
    <property type="match status" value="1"/>
</dbReference>
<dbReference type="EMBL" id="CAJNOQ010021870">
    <property type="protein sequence ID" value="CAF1493031.1"/>
    <property type="molecule type" value="Genomic_DNA"/>
</dbReference>
<dbReference type="InterPro" id="IPR029052">
    <property type="entry name" value="Metallo-depent_PP-like"/>
</dbReference>
<evidence type="ECO:0000256" key="2">
    <source>
        <dbReference type="ARBA" id="ARBA00006654"/>
    </source>
</evidence>
<evidence type="ECO:0000259" key="8">
    <source>
        <dbReference type="Pfam" id="PF02872"/>
    </source>
</evidence>
<dbReference type="InterPro" id="IPR006179">
    <property type="entry name" value="5_nucleotidase/apyrase"/>
</dbReference>
<keyword evidence="13" id="KW-1185">Reference proteome</keyword>
<feature type="domain" description="5'-Nucleotidase C-terminal" evidence="8">
    <location>
        <begin position="381"/>
        <end position="477"/>
    </location>
</feature>
<dbReference type="SUPFAM" id="SSF55816">
    <property type="entry name" value="5'-nucleotidase (syn. UDP-sugar hydrolase), C-terminal domain"/>
    <property type="match status" value="1"/>
</dbReference>
<dbReference type="PANTHER" id="PTHR11575:SF24">
    <property type="entry name" value="5'-NUCLEOTIDASE"/>
    <property type="match status" value="1"/>
</dbReference>
<dbReference type="Proteomes" id="UP000681722">
    <property type="component" value="Unassembled WGS sequence"/>
</dbReference>
<evidence type="ECO:0000256" key="1">
    <source>
        <dbReference type="ARBA" id="ARBA00000815"/>
    </source>
</evidence>
<feature type="transmembrane region" description="Helical" evidence="6">
    <location>
        <begin position="18"/>
        <end position="41"/>
    </location>
</feature>
<dbReference type="EMBL" id="CAJNOK010022467">
    <property type="protein sequence ID" value="CAF1348585.1"/>
    <property type="molecule type" value="Genomic_DNA"/>
</dbReference>
<proteinExistence type="inferred from homology"/>
<dbReference type="InterPro" id="IPR036907">
    <property type="entry name" value="5'-Nucleotdase_C_sf"/>
</dbReference>
<dbReference type="Pfam" id="PF00149">
    <property type="entry name" value="Metallophos"/>
    <property type="match status" value="1"/>
</dbReference>
<dbReference type="EMBL" id="CAJOBC010087365">
    <property type="protein sequence ID" value="CAF4355834.1"/>
    <property type="molecule type" value="Genomic_DNA"/>
</dbReference>
<dbReference type="GO" id="GO:0009166">
    <property type="term" value="P:nucleotide catabolic process"/>
    <property type="evidence" value="ECO:0007669"/>
    <property type="project" value="InterPro"/>
</dbReference>
<dbReference type="PRINTS" id="PR01607">
    <property type="entry name" value="APYRASEFAMLY"/>
</dbReference>
<keyword evidence="4" id="KW-0732">Signal</keyword>
<evidence type="ECO:0000313" key="12">
    <source>
        <dbReference type="EMBL" id="CAF4355834.1"/>
    </source>
</evidence>